<sequence length="108" mass="11680">MTLNLFQPILPLALLTVALLLTGCSTVTIAPGGQKTAHTEPHYEAQKPSYLLGLMGDNRVDVSAICSPYSVRQMQAQRTIHNALAAAFSAGIYTPHTVKVWCDTPEEN</sequence>
<dbReference type="AlphaFoldDB" id="A4BA33"/>
<dbReference type="InterPro" id="IPR010438">
    <property type="entry name" value="Lambda_Bor"/>
</dbReference>
<dbReference type="HOGENOM" id="CLU_173183_0_1_6"/>
<proteinExistence type="predicted"/>
<dbReference type="STRING" id="314283.MED297_09776"/>
<dbReference type="Pfam" id="PF06291">
    <property type="entry name" value="Lambda_Bor"/>
    <property type="match status" value="1"/>
</dbReference>
<comment type="caution">
    <text evidence="1">The sequence shown here is derived from an EMBL/GenBank/DDBJ whole genome shotgun (WGS) entry which is preliminary data.</text>
</comment>
<keyword evidence="2" id="KW-1185">Reference proteome</keyword>
<dbReference type="Proteomes" id="UP000005953">
    <property type="component" value="Unassembled WGS sequence"/>
</dbReference>
<dbReference type="OrthoDB" id="332829at2"/>
<protein>
    <submittedName>
        <fullName evidence="1">Uncharacterized protein</fullName>
    </submittedName>
</protein>
<dbReference type="EMBL" id="AAOE01000002">
    <property type="protein sequence ID" value="EAR10789.1"/>
    <property type="molecule type" value="Genomic_DNA"/>
</dbReference>
<dbReference type="RefSeq" id="WP_008041278.1">
    <property type="nucleotide sequence ID" value="NZ_CH724149.1"/>
</dbReference>
<organism evidence="1 2">
    <name type="scientific">Reinekea blandensis MED297</name>
    <dbReference type="NCBI Taxonomy" id="314283"/>
    <lineage>
        <taxon>Bacteria</taxon>
        <taxon>Pseudomonadati</taxon>
        <taxon>Pseudomonadota</taxon>
        <taxon>Gammaproteobacteria</taxon>
        <taxon>Oceanospirillales</taxon>
        <taxon>Saccharospirillaceae</taxon>
        <taxon>Reinekea</taxon>
    </lineage>
</organism>
<gene>
    <name evidence="1" type="ORF">MED297_09776</name>
</gene>
<name>A4BA33_9GAMM</name>
<accession>A4BA33</accession>
<evidence type="ECO:0000313" key="1">
    <source>
        <dbReference type="EMBL" id="EAR10789.1"/>
    </source>
</evidence>
<reference evidence="1 2" key="1">
    <citation type="submission" date="2006-02" db="EMBL/GenBank/DDBJ databases">
        <authorList>
            <person name="Pinhassi J."/>
            <person name="Pedros-Alio C."/>
            <person name="Ferriera S."/>
            <person name="Johnson J."/>
            <person name="Kravitz S."/>
            <person name="Halpern A."/>
            <person name="Remington K."/>
            <person name="Beeson K."/>
            <person name="Tran B."/>
            <person name="Rogers Y.-H."/>
            <person name="Friedman R."/>
            <person name="Venter J.C."/>
        </authorList>
    </citation>
    <scope>NUCLEOTIDE SEQUENCE [LARGE SCALE GENOMIC DNA]</scope>
    <source>
        <strain evidence="1 2">MED297</strain>
    </source>
</reference>
<evidence type="ECO:0000313" key="2">
    <source>
        <dbReference type="Proteomes" id="UP000005953"/>
    </source>
</evidence>